<keyword evidence="4" id="KW-1185">Reference proteome</keyword>
<dbReference type="InterPro" id="IPR000608">
    <property type="entry name" value="UBC"/>
</dbReference>
<dbReference type="SMART" id="SM00212">
    <property type="entry name" value="UBCc"/>
    <property type="match status" value="1"/>
</dbReference>
<name>A0A8S1GV29_9PELO</name>
<dbReference type="EMBL" id="CAJGYM010000005">
    <property type="protein sequence ID" value="CAD6186964.1"/>
    <property type="molecule type" value="Genomic_DNA"/>
</dbReference>
<protein>
    <recommendedName>
        <fullName evidence="2">UBC core domain-containing protein</fullName>
    </recommendedName>
</protein>
<evidence type="ECO:0000259" key="2">
    <source>
        <dbReference type="PROSITE" id="PS50127"/>
    </source>
</evidence>
<dbReference type="SUPFAM" id="SSF54495">
    <property type="entry name" value="UBC-like"/>
    <property type="match status" value="1"/>
</dbReference>
<dbReference type="CDD" id="cd23814">
    <property type="entry name" value="UEV_AKTIP"/>
    <property type="match status" value="1"/>
</dbReference>
<feature type="compositionally biased region" description="Basic and acidic residues" evidence="1">
    <location>
        <begin position="287"/>
        <end position="296"/>
    </location>
</feature>
<evidence type="ECO:0000313" key="4">
    <source>
        <dbReference type="Proteomes" id="UP000835052"/>
    </source>
</evidence>
<feature type="region of interest" description="Disordered" evidence="1">
    <location>
        <begin position="269"/>
        <end position="327"/>
    </location>
</feature>
<evidence type="ECO:0000256" key="1">
    <source>
        <dbReference type="SAM" id="MobiDB-lite"/>
    </source>
</evidence>
<feature type="domain" description="UBC core" evidence="2">
    <location>
        <begin position="27"/>
        <end position="178"/>
    </location>
</feature>
<evidence type="ECO:0000313" key="3">
    <source>
        <dbReference type="EMBL" id="CAD6186964.1"/>
    </source>
</evidence>
<dbReference type="InterPro" id="IPR016135">
    <property type="entry name" value="UBQ-conjugating_enzyme/RWD"/>
</dbReference>
<organism evidence="3 4">
    <name type="scientific">Caenorhabditis auriculariae</name>
    <dbReference type="NCBI Taxonomy" id="2777116"/>
    <lineage>
        <taxon>Eukaryota</taxon>
        <taxon>Metazoa</taxon>
        <taxon>Ecdysozoa</taxon>
        <taxon>Nematoda</taxon>
        <taxon>Chromadorea</taxon>
        <taxon>Rhabditida</taxon>
        <taxon>Rhabditina</taxon>
        <taxon>Rhabditomorpha</taxon>
        <taxon>Rhabditoidea</taxon>
        <taxon>Rhabditidae</taxon>
        <taxon>Peloderinae</taxon>
        <taxon>Caenorhabditis</taxon>
    </lineage>
</organism>
<dbReference type="Gene3D" id="3.10.110.10">
    <property type="entry name" value="Ubiquitin Conjugating Enzyme"/>
    <property type="match status" value="1"/>
</dbReference>
<dbReference type="Proteomes" id="UP000835052">
    <property type="component" value="Unassembled WGS sequence"/>
</dbReference>
<dbReference type="Pfam" id="PF00179">
    <property type="entry name" value="UQ_con"/>
    <property type="match status" value="1"/>
</dbReference>
<sequence length="347" mass="39267">MTCGEEGFEFGEEVRAGAPLKFSHATLVHHALASEFTHFCRNPVDGMYVTPSASDPFKWFGILFIRRGIFGGGIFRFSLNVPMNFPYTSDLPEVIFDNAIFHPLIELKTRKLDLSRSFPNGWKTERHDLLRVLVVVQRIFFFLRVQLRELQHKEKFREMAKEVVETSRAQVYDEPVDAEDLNCIRFTPWDASLHEPIREQMITIGGNSKASQRDNVSRNGLANATAAEFRRERDVRQRGPIAELVGKHFPRAYSWFDPESMTILTRKLREGETAASEGPGAGVSTARLDRERHGIEPLDLSGISSDTPKTSPVQRGSQIGEKGPDVTVDHLEKVNLSIEQQSEESVI</sequence>
<reference evidence="3" key="1">
    <citation type="submission" date="2020-10" db="EMBL/GenBank/DDBJ databases">
        <authorList>
            <person name="Kikuchi T."/>
        </authorList>
    </citation>
    <scope>NUCLEOTIDE SEQUENCE</scope>
    <source>
        <strain evidence="3">NKZ352</strain>
    </source>
</reference>
<proteinExistence type="predicted"/>
<gene>
    <name evidence="3" type="ORF">CAUJ_LOCUS2883</name>
</gene>
<dbReference type="AlphaFoldDB" id="A0A8S1GV29"/>
<comment type="caution">
    <text evidence="3">The sequence shown here is derived from an EMBL/GenBank/DDBJ whole genome shotgun (WGS) entry which is preliminary data.</text>
</comment>
<dbReference type="PROSITE" id="PS50127">
    <property type="entry name" value="UBC_2"/>
    <property type="match status" value="1"/>
</dbReference>
<accession>A0A8S1GV29</accession>
<feature type="compositionally biased region" description="Polar residues" evidence="1">
    <location>
        <begin position="302"/>
        <end position="317"/>
    </location>
</feature>
<dbReference type="OrthoDB" id="5596422at2759"/>